<dbReference type="Pfam" id="PF07883">
    <property type="entry name" value="Cupin_2"/>
    <property type="match status" value="1"/>
</dbReference>
<evidence type="ECO:0000256" key="1">
    <source>
        <dbReference type="ARBA" id="ARBA00023125"/>
    </source>
</evidence>
<dbReference type="InterPro" id="IPR013096">
    <property type="entry name" value="Cupin_2"/>
</dbReference>
<keyword evidence="4" id="KW-1185">Reference proteome</keyword>
<accession>A0A0K1JHU3</accession>
<reference evidence="3 4" key="1">
    <citation type="submission" date="2015-03" db="EMBL/GenBank/DDBJ databases">
        <title>Luteipulveratus halotolerans sp. nov., a novel actinobacterium (Dermacoccaceae) from Sarawak, Malaysia.</title>
        <authorList>
            <person name="Juboi H."/>
            <person name="Basik A."/>
            <person name="Shamsul S.S."/>
            <person name="Arnold P."/>
            <person name="Schmitt E.K."/>
            <person name="Sanglier J.-J."/>
            <person name="Yeo T."/>
        </authorList>
    </citation>
    <scope>NUCLEOTIDE SEQUENCE [LARGE SCALE GENOMIC DNA]</scope>
    <source>
        <strain evidence="3 4">MN07-A0370</strain>
    </source>
</reference>
<dbReference type="AlphaFoldDB" id="A0A0K1JHU3"/>
<dbReference type="Gene3D" id="2.60.120.10">
    <property type="entry name" value="Jelly Rolls"/>
    <property type="match status" value="1"/>
</dbReference>
<dbReference type="Gene3D" id="1.10.260.40">
    <property type="entry name" value="lambda repressor-like DNA-binding domains"/>
    <property type="match status" value="1"/>
</dbReference>
<keyword evidence="1" id="KW-0238">DNA-binding</keyword>
<sequence>MEPEPVRRVLADNLRRARLDSGISLSELSRRSGIGKATLSALESGAGNPTIETVFSLSRALGAPISTLLEDSVPTLSVVRGDEQDVLSGPTIDLRMLRTLRRNGVAVEVFDQQIRTGGPQPSSGHIGTEHTIVQVGTLRVHVGEQTVDLHAGDAIAFDAHQPHSYEAIDGDVRSVLLLEYPPGEAQRVFDLHP</sequence>
<dbReference type="PANTHER" id="PTHR46797:SF1">
    <property type="entry name" value="METHYLPHOSPHONATE SYNTHASE"/>
    <property type="match status" value="1"/>
</dbReference>
<evidence type="ECO:0000313" key="3">
    <source>
        <dbReference type="EMBL" id="AKU16279.1"/>
    </source>
</evidence>
<dbReference type="InterPro" id="IPR050807">
    <property type="entry name" value="TransReg_Diox_bact_type"/>
</dbReference>
<dbReference type="SUPFAM" id="SSF47413">
    <property type="entry name" value="lambda repressor-like DNA-binding domains"/>
    <property type="match status" value="1"/>
</dbReference>
<dbReference type="InterPro" id="IPR014710">
    <property type="entry name" value="RmlC-like_jellyroll"/>
</dbReference>
<dbReference type="SMART" id="SM00530">
    <property type="entry name" value="HTH_XRE"/>
    <property type="match status" value="1"/>
</dbReference>
<name>A0A0K1JHU3_9MICO</name>
<dbReference type="GO" id="GO:0003700">
    <property type="term" value="F:DNA-binding transcription factor activity"/>
    <property type="evidence" value="ECO:0007669"/>
    <property type="project" value="TreeGrafter"/>
</dbReference>
<evidence type="ECO:0000259" key="2">
    <source>
        <dbReference type="PROSITE" id="PS50943"/>
    </source>
</evidence>
<dbReference type="InterPro" id="IPR010982">
    <property type="entry name" value="Lambda_DNA-bd_dom_sf"/>
</dbReference>
<dbReference type="Proteomes" id="UP000066480">
    <property type="component" value="Chromosome"/>
</dbReference>
<feature type="domain" description="HTH cro/C1-type" evidence="2">
    <location>
        <begin position="14"/>
        <end position="68"/>
    </location>
</feature>
<dbReference type="InterPro" id="IPR001387">
    <property type="entry name" value="Cro/C1-type_HTH"/>
</dbReference>
<dbReference type="SUPFAM" id="SSF51182">
    <property type="entry name" value="RmlC-like cupins"/>
    <property type="match status" value="1"/>
</dbReference>
<dbReference type="KEGG" id="lmoi:VV02_11070"/>
<gene>
    <name evidence="3" type="ORF">VV02_11070</name>
</gene>
<dbReference type="PANTHER" id="PTHR46797">
    <property type="entry name" value="HTH-TYPE TRANSCRIPTIONAL REGULATOR"/>
    <property type="match status" value="1"/>
</dbReference>
<dbReference type="PROSITE" id="PS50943">
    <property type="entry name" value="HTH_CROC1"/>
    <property type="match status" value="1"/>
</dbReference>
<evidence type="ECO:0000313" key="4">
    <source>
        <dbReference type="Proteomes" id="UP000066480"/>
    </source>
</evidence>
<dbReference type="GO" id="GO:0005829">
    <property type="term" value="C:cytosol"/>
    <property type="evidence" value="ECO:0007669"/>
    <property type="project" value="TreeGrafter"/>
</dbReference>
<dbReference type="CDD" id="cd02209">
    <property type="entry name" value="cupin_XRE_C"/>
    <property type="match status" value="1"/>
</dbReference>
<dbReference type="CDD" id="cd00093">
    <property type="entry name" value="HTH_XRE"/>
    <property type="match status" value="1"/>
</dbReference>
<dbReference type="STRING" id="571913.VV02_11070"/>
<dbReference type="Pfam" id="PF01381">
    <property type="entry name" value="HTH_3"/>
    <property type="match status" value="1"/>
</dbReference>
<dbReference type="InterPro" id="IPR011051">
    <property type="entry name" value="RmlC_Cupin_sf"/>
</dbReference>
<proteinExistence type="predicted"/>
<dbReference type="GO" id="GO:0003677">
    <property type="term" value="F:DNA binding"/>
    <property type="evidence" value="ECO:0007669"/>
    <property type="project" value="UniProtKB-KW"/>
</dbReference>
<organism evidence="3 4">
    <name type="scientific">Luteipulveratus mongoliensis</name>
    <dbReference type="NCBI Taxonomy" id="571913"/>
    <lineage>
        <taxon>Bacteria</taxon>
        <taxon>Bacillati</taxon>
        <taxon>Actinomycetota</taxon>
        <taxon>Actinomycetes</taxon>
        <taxon>Micrococcales</taxon>
        <taxon>Dermacoccaceae</taxon>
        <taxon>Luteipulveratus</taxon>
    </lineage>
</organism>
<protein>
    <recommendedName>
        <fullName evidence="2">HTH cro/C1-type domain-containing protein</fullName>
    </recommendedName>
</protein>
<dbReference type="EMBL" id="CP011112">
    <property type="protein sequence ID" value="AKU16279.1"/>
    <property type="molecule type" value="Genomic_DNA"/>
</dbReference>
<dbReference type="OrthoDB" id="5584941at2"/>
<dbReference type="RefSeq" id="WP_052591597.1">
    <property type="nucleotide sequence ID" value="NZ_CP011112.1"/>
</dbReference>